<feature type="domain" description="Alanine dehydrogenase/pyridine nucleotide transhydrogenase N-terminal" evidence="8">
    <location>
        <begin position="42"/>
        <end position="184"/>
    </location>
</feature>
<evidence type="ECO:0000256" key="6">
    <source>
        <dbReference type="ARBA" id="ARBA00025744"/>
    </source>
</evidence>
<proteinExistence type="inferred from homology"/>
<dbReference type="Pfam" id="PF16653">
    <property type="entry name" value="Sacchrp_dh_C"/>
    <property type="match status" value="1"/>
</dbReference>
<dbReference type="InterPro" id="IPR007886">
    <property type="entry name" value="AlaDH/PNT_N"/>
</dbReference>
<dbReference type="SMART" id="SM01002">
    <property type="entry name" value="AlaDh_PNT_C"/>
    <property type="match status" value="1"/>
</dbReference>
<feature type="domain" description="Alanine dehydrogenase/pyridine nucleotide transhydrogenase NAD(H)-binding" evidence="7">
    <location>
        <begin position="226"/>
        <end position="419"/>
    </location>
</feature>
<dbReference type="Gene3D" id="3.30.70.2690">
    <property type="entry name" value="LOR/SDH bifunctional enzyme, conserved domain"/>
    <property type="match status" value="1"/>
</dbReference>
<dbReference type="CDD" id="cd12189">
    <property type="entry name" value="LKR_SDH_like"/>
    <property type="match status" value="1"/>
</dbReference>
<evidence type="ECO:0000313" key="9">
    <source>
        <dbReference type="EMBL" id="CAE0405796.1"/>
    </source>
</evidence>
<dbReference type="Gene3D" id="3.30.360.10">
    <property type="entry name" value="Dihydrodipicolinate Reductase, domain 2"/>
    <property type="match status" value="1"/>
</dbReference>
<evidence type="ECO:0000256" key="3">
    <source>
        <dbReference type="ARBA" id="ARBA00022857"/>
    </source>
</evidence>
<evidence type="ECO:0000259" key="7">
    <source>
        <dbReference type="SMART" id="SM01002"/>
    </source>
</evidence>
<dbReference type="SUPFAM" id="SSF51735">
    <property type="entry name" value="NAD(P)-binding Rossmann-fold domains"/>
    <property type="match status" value="1"/>
</dbReference>
<dbReference type="Gene3D" id="1.10.1870.10">
    <property type="entry name" value="Domain 3, Saccharopine reductase"/>
    <property type="match status" value="1"/>
</dbReference>
<dbReference type="InterPro" id="IPR043009">
    <property type="entry name" value="LOR/SDH_bifunc_enz_cons_dom_sf"/>
</dbReference>
<dbReference type="GO" id="GO:0005737">
    <property type="term" value="C:cytoplasm"/>
    <property type="evidence" value="ECO:0007669"/>
    <property type="project" value="TreeGrafter"/>
</dbReference>
<organism evidence="9">
    <name type="scientific">Amphora coffeiformis</name>
    <dbReference type="NCBI Taxonomy" id="265554"/>
    <lineage>
        <taxon>Eukaryota</taxon>
        <taxon>Sar</taxon>
        <taxon>Stramenopiles</taxon>
        <taxon>Ochrophyta</taxon>
        <taxon>Bacillariophyta</taxon>
        <taxon>Bacillariophyceae</taxon>
        <taxon>Bacillariophycidae</taxon>
        <taxon>Thalassiophysales</taxon>
        <taxon>Catenulaceae</taxon>
        <taxon>Amphora</taxon>
    </lineage>
</organism>
<dbReference type="SUPFAM" id="SSF55347">
    <property type="entry name" value="Glyceraldehyde-3-phosphate dehydrogenase-like, C-terminal domain"/>
    <property type="match status" value="1"/>
</dbReference>
<dbReference type="SMART" id="SM01003">
    <property type="entry name" value="AlaDh_PNT_N"/>
    <property type="match status" value="1"/>
</dbReference>
<protein>
    <recommendedName>
        <fullName evidence="10">Saccharopine dehydrogenase (NAD(+), L-glutamate-forming)</fullName>
    </recommendedName>
</protein>
<accession>A0A7S3L1E0</accession>
<comment type="similarity">
    <text evidence="6">In the C-terminal section; belongs to the saccharopine dehydrogenase family.</text>
</comment>
<keyword evidence="5" id="KW-0511">Multifunctional enzyme</keyword>
<dbReference type="InterPro" id="IPR051168">
    <property type="entry name" value="AASS"/>
</dbReference>
<dbReference type="InterPro" id="IPR007698">
    <property type="entry name" value="AlaDH/PNT_NAD(H)-bd"/>
</dbReference>
<dbReference type="AlphaFoldDB" id="A0A7S3L1E0"/>
<dbReference type="InterPro" id="IPR032095">
    <property type="entry name" value="Sacchrp_dh-like_C"/>
</dbReference>
<dbReference type="GO" id="GO:0019878">
    <property type="term" value="P:lysine biosynthetic process via aminoadipic acid"/>
    <property type="evidence" value="ECO:0007669"/>
    <property type="project" value="TreeGrafter"/>
</dbReference>
<dbReference type="PANTHER" id="PTHR11133:SF22">
    <property type="entry name" value="ALPHA-AMINOADIPIC SEMIALDEHYDE SYNTHASE, MITOCHONDRIAL"/>
    <property type="match status" value="1"/>
</dbReference>
<evidence type="ECO:0000259" key="8">
    <source>
        <dbReference type="SMART" id="SM01003"/>
    </source>
</evidence>
<comment type="pathway">
    <text evidence="2">Amino-acid degradation; L-lysine degradation via saccharopine pathway; glutaryl-CoA from L-lysine: step 2/6.</text>
</comment>
<dbReference type="FunFam" id="3.30.360.10:FF:000008">
    <property type="entry name" value="Alpha-aminoadipic semialdehyde synthase, mitochondrial"/>
    <property type="match status" value="1"/>
</dbReference>
<dbReference type="EMBL" id="HBIM01004403">
    <property type="protein sequence ID" value="CAE0405796.1"/>
    <property type="molecule type" value="Transcribed_RNA"/>
</dbReference>
<dbReference type="Pfam" id="PF03435">
    <property type="entry name" value="Sacchrp_dh_NADP"/>
    <property type="match status" value="1"/>
</dbReference>
<dbReference type="PANTHER" id="PTHR11133">
    <property type="entry name" value="SACCHAROPINE DEHYDROGENASE"/>
    <property type="match status" value="1"/>
</dbReference>
<name>A0A7S3L1E0_9STRA</name>
<evidence type="ECO:0000256" key="5">
    <source>
        <dbReference type="ARBA" id="ARBA00023268"/>
    </source>
</evidence>
<dbReference type="UniPathway" id="UPA00868">
    <property type="reaction ID" value="UER00835"/>
</dbReference>
<dbReference type="InterPro" id="IPR005097">
    <property type="entry name" value="Sacchrp_dh_NADP-bd"/>
</dbReference>
<reference evidence="9" key="1">
    <citation type="submission" date="2021-01" db="EMBL/GenBank/DDBJ databases">
        <authorList>
            <person name="Corre E."/>
            <person name="Pelletier E."/>
            <person name="Niang G."/>
            <person name="Scheremetjew M."/>
            <person name="Finn R."/>
            <person name="Kale V."/>
            <person name="Holt S."/>
            <person name="Cochrane G."/>
            <person name="Meng A."/>
            <person name="Brown T."/>
            <person name="Cohen L."/>
        </authorList>
    </citation>
    <scope>NUCLEOTIDE SEQUENCE</scope>
    <source>
        <strain evidence="9">CCMP127</strain>
    </source>
</reference>
<dbReference type="GO" id="GO:0033512">
    <property type="term" value="P:L-lysine catabolic process to acetyl-CoA via saccharopine"/>
    <property type="evidence" value="ECO:0007669"/>
    <property type="project" value="UniProtKB-UniPathway"/>
</dbReference>
<keyword evidence="4" id="KW-0560">Oxidoreductase</keyword>
<comment type="pathway">
    <text evidence="1">Amino-acid degradation; L-lysine degradation via saccharopine pathway; glutaryl-CoA from L-lysine: step 1/6.</text>
</comment>
<dbReference type="SUPFAM" id="SSF52283">
    <property type="entry name" value="Formate/glycerate dehydrogenase catalytic domain-like"/>
    <property type="match status" value="1"/>
</dbReference>
<evidence type="ECO:0000256" key="4">
    <source>
        <dbReference type="ARBA" id="ARBA00023002"/>
    </source>
</evidence>
<dbReference type="Gene3D" id="3.40.50.720">
    <property type="entry name" value="NAD(P)-binding Rossmann-like Domain"/>
    <property type="match status" value="3"/>
</dbReference>
<keyword evidence="3" id="KW-0521">NADP</keyword>
<dbReference type="InterPro" id="IPR036291">
    <property type="entry name" value="NAD(P)-bd_dom_sf"/>
</dbReference>
<evidence type="ECO:0000256" key="1">
    <source>
        <dbReference type="ARBA" id="ARBA00004682"/>
    </source>
</evidence>
<sequence>MAILSFHRLGYNLLRRITAQTKWSFRRSMTSAMTTSSPVTVGILRETYDPWERRCPLTPHHVRELLQKRPHVRVLVQPCQRRVFSQEDYEQAGAILTNDLSEADLILGVKRPADVGLLLPEKTFMFFSHTIKGQPENMPLLKACLEEHVQLMDYERLLDDNAGKAAHGDKLKRLVSFGRFAGLAGAIDTLHGLGRRLLTEGQSTAFLSCPPAILCDDLEQAQERFHQIGQKIKTQGLHREEPLVVTVTGKGGTVHGGVMEMLDLLPHKVVSVEDLPVLFETESSKTAQQHNVYLLPMATGDAFKRSDDGSFNRKDFQKDPSHYHSIMADKVIPYTNTLINCAYWDARFPRLLTKDDMRRLYNDGQKRLRMVSDISCDVGGSIEFLERSTSIDKPFFQYDPLMESETSDTIGPSGITILGVDILPTELPLESSQHFGNKLMGVLGELIDAKSKNPDIVGIPTHNLSHGVANSAITTANGRLTTNYRYLHQLMNRAEHSDQEESYQPLLALRFEGHLFDSGVINQVLDTIEESGYGVHMDEFVIPKTRPNNPIKSSIVLTILDKKAHEDHIDDLEADLQNLIAKVPLADATMTRVDHKKREKAAKAIDGPPVPKALVLGSGFVARAALESLARSKVQVTLVSNDPTEAASLASAFDNVDYVVFDVQSDQDRLSRLIRNSSVVLSLLPAPIHPFVANVCLAERTHLVTSSYESDELRSMGNRMKEVGMICLNEVGLDPGLDHMSAMKIVDNVHLRGGAIVSFSSVCGGLPSPEAADNPFGYKFSWSPRGVLRASGFPARFLLDNELIEVQGNDLLNNARPFVEGWPEMGLEVLPNRDSLKYAEIYGIPETRTIFRGTLRYGGFSTLMAILRNMGLMDEDFTVKESWYPTLLALSNRRGFEQLEDFVVACAQENTKEASRALQALRWLDMLKETPTTPNSSVVDAFCDVLANRLAYKEGERDMVVMHHNIEAIFEDGTTESHVSSLRYHGSENGSAMSQTVGYTAAAAVKFVLSDTIQDRGLLLPIKQQIYQPILDAVSKHGIRFEESVLRSPQHKPLHAEQHA</sequence>
<dbReference type="Pfam" id="PF05222">
    <property type="entry name" value="AlaDh_PNT_N"/>
    <property type="match status" value="1"/>
</dbReference>
<evidence type="ECO:0000256" key="2">
    <source>
        <dbReference type="ARBA" id="ARBA00004720"/>
    </source>
</evidence>
<evidence type="ECO:0008006" key="10">
    <source>
        <dbReference type="Google" id="ProtNLM"/>
    </source>
</evidence>
<dbReference type="GO" id="GO:0004753">
    <property type="term" value="F:saccharopine dehydrogenase activity"/>
    <property type="evidence" value="ECO:0007669"/>
    <property type="project" value="TreeGrafter"/>
</dbReference>
<gene>
    <name evidence="9" type="ORF">ACOF00016_LOCUS3764</name>
</gene>